<organism evidence="1 2">
    <name type="scientific">Varanus komodoensis</name>
    <name type="common">Komodo dragon</name>
    <dbReference type="NCBI Taxonomy" id="61221"/>
    <lineage>
        <taxon>Eukaryota</taxon>
        <taxon>Metazoa</taxon>
        <taxon>Chordata</taxon>
        <taxon>Craniata</taxon>
        <taxon>Vertebrata</taxon>
        <taxon>Euteleostomi</taxon>
        <taxon>Lepidosauria</taxon>
        <taxon>Squamata</taxon>
        <taxon>Bifurcata</taxon>
        <taxon>Unidentata</taxon>
        <taxon>Episquamata</taxon>
        <taxon>Toxicofera</taxon>
        <taxon>Anguimorpha</taxon>
        <taxon>Paleoanguimorpha</taxon>
        <taxon>Varanoidea</taxon>
        <taxon>Varanidae</taxon>
        <taxon>Varanus</taxon>
    </lineage>
</organism>
<dbReference type="Proteomes" id="UP000694545">
    <property type="component" value="Unplaced"/>
</dbReference>
<sequence>MTGRERMHRMGSRMAIPQEDPTQWCLGLRHLDWDLALTLPCPADSEAVICLFIWPG</sequence>
<protein>
    <submittedName>
        <fullName evidence="1">Uncharacterized protein</fullName>
    </submittedName>
</protein>
<reference evidence="1" key="1">
    <citation type="submission" date="2025-08" db="UniProtKB">
        <authorList>
            <consortium name="Ensembl"/>
        </authorList>
    </citation>
    <scope>IDENTIFICATION</scope>
</reference>
<accession>A0A8D2LI97</accession>
<proteinExistence type="predicted"/>
<dbReference type="AlphaFoldDB" id="A0A8D2LI97"/>
<evidence type="ECO:0000313" key="2">
    <source>
        <dbReference type="Proteomes" id="UP000694545"/>
    </source>
</evidence>
<reference evidence="1" key="2">
    <citation type="submission" date="2025-09" db="UniProtKB">
        <authorList>
            <consortium name="Ensembl"/>
        </authorList>
    </citation>
    <scope>IDENTIFICATION</scope>
</reference>
<name>A0A8D2LI97_VARKO</name>
<keyword evidence="2" id="KW-1185">Reference proteome</keyword>
<evidence type="ECO:0000313" key="1">
    <source>
        <dbReference type="Ensembl" id="ENSVKKP00000022520.1"/>
    </source>
</evidence>
<dbReference type="Ensembl" id="ENSVKKT00000023078.1">
    <property type="protein sequence ID" value="ENSVKKP00000022520.1"/>
    <property type="gene ID" value="ENSVKKG00000014987.1"/>
</dbReference>